<sequence length="797" mass="87121">MIKDDNSHGEGRDLGMDELQFDDIDSMLASESSSEPNGLEGPSIDSDPLESLVASSGEEYPSSFENDFYFHPEETGSNPSLEDIELTDPVVDVEIEKLLDVDDFVDSSTSNISNLESDDSFFNPGDSAPDEGMDFSELDNYLTDESDTIDFGEESDDIEELDLSDQDKEKNISSHEDDFLNEEGPIALSESELEEIVSVDEPLPDFISPSPEEENITLSNLDGILGGEELSETDTILETTFDESEEDGSIAFSGSELDDILNTTTDESTAVTNAVADDDLPDFITHTDLDENEEGIASSLDFEPETTSFESESEEAIALSDEELGNLLASENEEGIASSLDFEPETTSFESEPDEAIALSEDELGNLLASENEEGIASSLDFEPETTSFESEPDEAIALSDEELGNLLASENEEGIASSLDFEPETTSFESEPDEAIALSEDELGNLLASENEEGIASSLDFEPETTSFESEPDEAIALSDEELGNLLASENEEGIASSLDFEPETTSFESEPDEAIALSDEELGNLLASENEEGIASSLDFEPETTSLQGDDSISLPAHELDGIGDIPSPQEDLENFELSTDDSKQTQTSEATFFETEDSEPIALSLDELDHILTDNDDSNVSENTLDEFPTSGADWDDSPVSEQTPTAPLSEEEPLEDTPTTVKEEDLNEILGELPPTSDLDAFDSIDDNVSKEKAASQVVPTEDVVNEDEMVIVLDEYAEEEKSSPIEELRKTPDQSETPKEDASRETPSKEEMKRIMTYLDELLGNLPDDLIREFSRSDYFELYKKLMKQIGV</sequence>
<feature type="region of interest" description="Disordered" evidence="1">
    <location>
        <begin position="616"/>
        <end position="667"/>
    </location>
</feature>
<feature type="compositionally biased region" description="Basic and acidic residues" evidence="1">
    <location>
        <begin position="165"/>
        <end position="178"/>
    </location>
</feature>
<feature type="compositionally biased region" description="Acidic residues" evidence="1">
    <location>
        <begin position="311"/>
        <end position="324"/>
    </location>
</feature>
<evidence type="ECO:0000313" key="2">
    <source>
        <dbReference type="EMBL" id="EMO62339.1"/>
    </source>
</evidence>
<proteinExistence type="predicted"/>
<protein>
    <submittedName>
        <fullName evidence="2">Uncharacterized protein</fullName>
    </submittedName>
</protein>
<feature type="region of interest" description="Disordered" evidence="1">
    <location>
        <begin position="1"/>
        <end position="87"/>
    </location>
</feature>
<feature type="region of interest" description="Disordered" evidence="1">
    <location>
        <begin position="107"/>
        <end position="191"/>
    </location>
</feature>
<comment type="caution">
    <text evidence="2">The sequence shown here is derived from an EMBL/GenBank/DDBJ whole genome shotgun (WGS) entry which is preliminary data.</text>
</comment>
<dbReference type="AlphaFoldDB" id="M6WAT8"/>
<feature type="region of interest" description="Disordered" evidence="1">
    <location>
        <begin position="490"/>
        <end position="513"/>
    </location>
</feature>
<evidence type="ECO:0000256" key="1">
    <source>
        <dbReference type="SAM" id="MobiDB-lite"/>
    </source>
</evidence>
<feature type="region of interest" description="Disordered" evidence="1">
    <location>
        <begin position="293"/>
        <end position="354"/>
    </location>
</feature>
<gene>
    <name evidence="2" type="ORF">LEP1GSC133_1151</name>
</gene>
<dbReference type="Proteomes" id="UP000012159">
    <property type="component" value="Unassembled WGS sequence"/>
</dbReference>
<evidence type="ECO:0000313" key="3">
    <source>
        <dbReference type="Proteomes" id="UP000012159"/>
    </source>
</evidence>
<feature type="region of interest" description="Disordered" evidence="1">
    <location>
        <begin position="721"/>
        <end position="757"/>
    </location>
</feature>
<feature type="region of interest" description="Disordered" evidence="1">
    <location>
        <begin position="411"/>
        <end position="434"/>
    </location>
</feature>
<dbReference type="EMBL" id="AKWF02000078">
    <property type="protein sequence ID" value="EMO62339.1"/>
    <property type="molecule type" value="Genomic_DNA"/>
</dbReference>
<feature type="region of interest" description="Disordered" evidence="1">
    <location>
        <begin position="543"/>
        <end position="603"/>
    </location>
</feature>
<accession>M6WAT8</accession>
<feature type="compositionally biased region" description="Basic and acidic residues" evidence="1">
    <location>
        <begin position="724"/>
        <end position="757"/>
    </location>
</feature>
<feature type="compositionally biased region" description="Acidic residues" evidence="1">
    <location>
        <begin position="128"/>
        <end position="164"/>
    </location>
</feature>
<organism evidence="2 3">
    <name type="scientific">Leptospira borgpetersenii serovar Pomona str. 200901868</name>
    <dbReference type="NCBI Taxonomy" id="1192866"/>
    <lineage>
        <taxon>Bacteria</taxon>
        <taxon>Pseudomonadati</taxon>
        <taxon>Spirochaetota</taxon>
        <taxon>Spirochaetia</taxon>
        <taxon>Leptospirales</taxon>
        <taxon>Leptospiraceae</taxon>
        <taxon>Leptospira</taxon>
    </lineage>
</organism>
<dbReference type="STRING" id="1192866.LEP1GSC133_1151"/>
<reference evidence="2 3" key="1">
    <citation type="submission" date="2013-01" db="EMBL/GenBank/DDBJ databases">
        <authorList>
            <person name="Harkins D.M."/>
            <person name="Durkin A.S."/>
            <person name="Brinkac L.M."/>
            <person name="Haft D.H."/>
            <person name="Selengut J.D."/>
            <person name="Sanka R."/>
            <person name="DePew J."/>
            <person name="Purushe J."/>
            <person name="Picardeau M."/>
            <person name="Werts C."/>
            <person name="Goarant C."/>
            <person name="Vinetz J.M."/>
            <person name="Sutton G.G."/>
            <person name="Nierman W.C."/>
            <person name="Fouts D.E."/>
        </authorList>
    </citation>
    <scope>NUCLEOTIDE SEQUENCE [LARGE SCALE GENOMIC DNA]</scope>
    <source>
        <strain evidence="2 3">200901868</strain>
    </source>
</reference>
<name>M6WAT8_LEPBO</name>
<feature type="compositionally biased region" description="Basic and acidic residues" evidence="1">
    <location>
        <begin position="1"/>
        <end position="15"/>
    </location>
</feature>